<comment type="caution">
    <text evidence="3">The sequence shown here is derived from an EMBL/GenBank/DDBJ whole genome shotgun (WGS) entry which is preliminary data.</text>
</comment>
<keyword evidence="2" id="KW-0812">Transmembrane</keyword>
<feature type="region of interest" description="Disordered" evidence="1">
    <location>
        <begin position="198"/>
        <end position="217"/>
    </location>
</feature>
<protein>
    <submittedName>
        <fullName evidence="3">Uncharacterized protein</fullName>
    </submittedName>
</protein>
<evidence type="ECO:0000256" key="2">
    <source>
        <dbReference type="SAM" id="Phobius"/>
    </source>
</evidence>
<keyword evidence="2" id="KW-0472">Membrane</keyword>
<name>A0A9Q0QQ64_9MAGN</name>
<gene>
    <name evidence="3" type="ORF">NE237_014516</name>
</gene>
<evidence type="ECO:0000313" key="4">
    <source>
        <dbReference type="Proteomes" id="UP001141806"/>
    </source>
</evidence>
<accession>A0A9Q0QQ64</accession>
<dbReference type="EMBL" id="JAMYWD010000006">
    <property type="protein sequence ID" value="KAJ4967815.1"/>
    <property type="molecule type" value="Genomic_DNA"/>
</dbReference>
<sequence>MWERSGNGGIPRFFTLSSSLPYPSLALSNKFHGFRSTKDGSPASVPSVAEAGSSEVPTIVDQGCLRLYSDVAFGRNQQIKSWDKPVWLAKDLLFPISVISGEAFALKFGLQAAIKLESGNVIAFSDSLTLSPSFSVSVMLICVLGMYYIYNLVLESYKALRERALLECILGQEYVCNFVLETYDIFGLHERKGSTNNLDRPKHLAEGAYDTPSDPLPEVEDSDGIVQNFTAGNPHDSINSFGKLK</sequence>
<keyword evidence="2" id="KW-1133">Transmembrane helix</keyword>
<keyword evidence="4" id="KW-1185">Reference proteome</keyword>
<reference evidence="3" key="1">
    <citation type="journal article" date="2023" name="Plant J.">
        <title>The genome of the king protea, Protea cynaroides.</title>
        <authorList>
            <person name="Chang J."/>
            <person name="Duong T.A."/>
            <person name="Schoeman C."/>
            <person name="Ma X."/>
            <person name="Roodt D."/>
            <person name="Barker N."/>
            <person name="Li Z."/>
            <person name="Van de Peer Y."/>
            <person name="Mizrachi E."/>
        </authorList>
    </citation>
    <scope>NUCLEOTIDE SEQUENCE</scope>
    <source>
        <tissue evidence="3">Young leaves</tissue>
    </source>
</reference>
<dbReference type="Proteomes" id="UP001141806">
    <property type="component" value="Unassembled WGS sequence"/>
</dbReference>
<evidence type="ECO:0000256" key="1">
    <source>
        <dbReference type="SAM" id="MobiDB-lite"/>
    </source>
</evidence>
<evidence type="ECO:0000313" key="3">
    <source>
        <dbReference type="EMBL" id="KAJ4967815.1"/>
    </source>
</evidence>
<feature type="transmembrane region" description="Helical" evidence="2">
    <location>
        <begin position="134"/>
        <end position="153"/>
    </location>
</feature>
<organism evidence="3 4">
    <name type="scientific">Protea cynaroides</name>
    <dbReference type="NCBI Taxonomy" id="273540"/>
    <lineage>
        <taxon>Eukaryota</taxon>
        <taxon>Viridiplantae</taxon>
        <taxon>Streptophyta</taxon>
        <taxon>Embryophyta</taxon>
        <taxon>Tracheophyta</taxon>
        <taxon>Spermatophyta</taxon>
        <taxon>Magnoliopsida</taxon>
        <taxon>Proteales</taxon>
        <taxon>Proteaceae</taxon>
        <taxon>Protea</taxon>
    </lineage>
</organism>
<dbReference type="AlphaFoldDB" id="A0A9Q0QQ64"/>
<proteinExistence type="predicted"/>